<reference evidence="4" key="1">
    <citation type="submission" date="2023-01" db="EMBL/GenBank/DDBJ databases">
        <title>Sulfurovum sp. XTW-4 genome assembly.</title>
        <authorList>
            <person name="Wang J."/>
        </authorList>
    </citation>
    <scope>NUCLEOTIDE SEQUENCE</scope>
    <source>
        <strain evidence="4">XTW-4</strain>
    </source>
</reference>
<sequence>MSINIYADTLSDVLSNAKSDGMVRLGYQSHETDNDTDTEFALGVKLHFETAPYYVLQAGATLFTSHGNGKEGFEGIAFFDKNNEDYAILGEVYLKGKFSDTTLFFGRQSFDTPFSDSDDIGMVPNTFEALTLLNTSLKDTTIFLSHVQKWSGVDSETPGTFSDINDNAGMQILGITYEGVSKMILSGWFYHLKDRVKISYLEANYEDETDRFTYGAALQYSFQDYDHTESSTVYGVAASFGVKKVGVTTTIAYNKVHGSAADNFFGGGPFFTNAEHNTLREEGPDGETILYAITWDASTIGAEGLNFIANIDAHAGEQNHATEYDIGMRYAYSDRLNFSAIYSDVENGDLAFQNLRMFVNYYF</sequence>
<evidence type="ECO:0000313" key="5">
    <source>
        <dbReference type="Proteomes" id="UP001169066"/>
    </source>
</evidence>
<dbReference type="InterPro" id="IPR005318">
    <property type="entry name" value="OM_porin_bac"/>
</dbReference>
<keyword evidence="3" id="KW-0732">Signal</keyword>
<keyword evidence="2" id="KW-0813">Transport</keyword>
<dbReference type="Pfam" id="PF03573">
    <property type="entry name" value="OprD"/>
    <property type="match status" value="1"/>
</dbReference>
<evidence type="ECO:0000256" key="2">
    <source>
        <dbReference type="ARBA" id="ARBA00022448"/>
    </source>
</evidence>
<gene>
    <name evidence="4" type="ORF">PF327_07720</name>
</gene>
<proteinExistence type="inferred from homology"/>
<dbReference type="RefSeq" id="WP_289402021.1">
    <property type="nucleotide sequence ID" value="NZ_JAQIBC010000004.1"/>
</dbReference>
<protein>
    <submittedName>
        <fullName evidence="4">OprD family outer membrane porin</fullName>
    </submittedName>
</protein>
<dbReference type="EMBL" id="JAQIBC010000004">
    <property type="protein sequence ID" value="MDM5264081.1"/>
    <property type="molecule type" value="Genomic_DNA"/>
</dbReference>
<evidence type="ECO:0000256" key="1">
    <source>
        <dbReference type="ARBA" id="ARBA00009075"/>
    </source>
</evidence>
<keyword evidence="5" id="KW-1185">Reference proteome</keyword>
<accession>A0ABT7QSP5</accession>
<name>A0ABT7QSP5_9BACT</name>
<evidence type="ECO:0000256" key="3">
    <source>
        <dbReference type="ARBA" id="ARBA00022729"/>
    </source>
</evidence>
<evidence type="ECO:0000313" key="4">
    <source>
        <dbReference type="EMBL" id="MDM5264081.1"/>
    </source>
</evidence>
<comment type="similarity">
    <text evidence="1">Belongs to the outer membrane porin (Opr) (TC 1.B.25) family.</text>
</comment>
<comment type="caution">
    <text evidence="4">The sequence shown here is derived from an EMBL/GenBank/DDBJ whole genome shotgun (WGS) entry which is preliminary data.</text>
</comment>
<dbReference type="PANTHER" id="PTHR34596">
    <property type="entry name" value="CHITOPORIN"/>
    <property type="match status" value="1"/>
</dbReference>
<dbReference type="Proteomes" id="UP001169066">
    <property type="component" value="Unassembled WGS sequence"/>
</dbReference>
<organism evidence="4 5">
    <name type="scientific">Sulfurovum xiamenensis</name>
    <dbReference type="NCBI Taxonomy" id="3019066"/>
    <lineage>
        <taxon>Bacteria</taxon>
        <taxon>Pseudomonadati</taxon>
        <taxon>Campylobacterota</taxon>
        <taxon>Epsilonproteobacteria</taxon>
        <taxon>Campylobacterales</taxon>
        <taxon>Sulfurovaceae</taxon>
        <taxon>Sulfurovum</taxon>
    </lineage>
</organism>
<dbReference type="PANTHER" id="PTHR34596:SF2">
    <property type="entry name" value="CHITOPORIN"/>
    <property type="match status" value="1"/>
</dbReference>
<dbReference type="InterPro" id="IPR023614">
    <property type="entry name" value="Porin_dom_sf"/>
</dbReference>
<dbReference type="Gene3D" id="2.40.160.10">
    <property type="entry name" value="Porin"/>
    <property type="match status" value="1"/>
</dbReference>